<proteinExistence type="predicted"/>
<comment type="caution">
    <text evidence="1">The sequence shown here is derived from an EMBL/GenBank/DDBJ whole genome shotgun (WGS) entry which is preliminary data.</text>
</comment>
<organism evidence="1 2">
    <name type="scientific">Aphis craccivora</name>
    <name type="common">Cowpea aphid</name>
    <dbReference type="NCBI Taxonomy" id="307492"/>
    <lineage>
        <taxon>Eukaryota</taxon>
        <taxon>Metazoa</taxon>
        <taxon>Ecdysozoa</taxon>
        <taxon>Arthropoda</taxon>
        <taxon>Hexapoda</taxon>
        <taxon>Insecta</taxon>
        <taxon>Pterygota</taxon>
        <taxon>Neoptera</taxon>
        <taxon>Paraneoptera</taxon>
        <taxon>Hemiptera</taxon>
        <taxon>Sternorrhyncha</taxon>
        <taxon>Aphidomorpha</taxon>
        <taxon>Aphidoidea</taxon>
        <taxon>Aphididae</taxon>
        <taxon>Aphidini</taxon>
        <taxon>Aphis</taxon>
        <taxon>Aphis</taxon>
    </lineage>
</organism>
<name>A0A6G0YMR0_APHCR</name>
<feature type="non-terminal residue" evidence="1">
    <location>
        <position position="116"/>
    </location>
</feature>
<evidence type="ECO:0000313" key="1">
    <source>
        <dbReference type="EMBL" id="KAF0758547.1"/>
    </source>
</evidence>
<dbReference type="Proteomes" id="UP000478052">
    <property type="component" value="Unassembled WGS sequence"/>
</dbReference>
<gene>
    <name evidence="1" type="ORF">FWK35_00027339</name>
</gene>
<reference evidence="1 2" key="1">
    <citation type="submission" date="2019-08" db="EMBL/GenBank/DDBJ databases">
        <title>Whole genome of Aphis craccivora.</title>
        <authorList>
            <person name="Voronova N.V."/>
            <person name="Shulinski R.S."/>
            <person name="Bandarenka Y.V."/>
            <person name="Zhorov D.G."/>
            <person name="Warner D."/>
        </authorList>
    </citation>
    <scope>NUCLEOTIDE SEQUENCE [LARGE SCALE GENOMIC DNA]</scope>
    <source>
        <strain evidence="1">180601</strain>
        <tissue evidence="1">Whole Body</tissue>
    </source>
</reference>
<accession>A0A6G0YMR0</accession>
<dbReference type="AlphaFoldDB" id="A0A6G0YMR0"/>
<dbReference type="EMBL" id="VUJU01003267">
    <property type="protein sequence ID" value="KAF0758547.1"/>
    <property type="molecule type" value="Genomic_DNA"/>
</dbReference>
<evidence type="ECO:0000313" key="2">
    <source>
        <dbReference type="Proteomes" id="UP000478052"/>
    </source>
</evidence>
<protein>
    <submittedName>
        <fullName evidence="1">Uncharacterized protein</fullName>
    </submittedName>
</protein>
<sequence length="116" mass="13337">MTTNILTVYFCKFIKELTMFPSTRWLLLYLLDAIVAVMGLCHCRRTYEVTLDFGEFFLSFSELSASKNDMPVPEDNIHIIIPYKHERRTKTKGCVELRVERLPAAVAMPGCSSEII</sequence>
<keyword evidence="2" id="KW-1185">Reference proteome</keyword>